<accession>A0A8B8J398</accession>
<dbReference type="FunFam" id="1.10.630.10:FF:000023">
    <property type="entry name" value="Cytochrome P450 family protein"/>
    <property type="match status" value="1"/>
</dbReference>
<reference evidence="12" key="1">
    <citation type="journal article" date="2019" name="Nat. Commun.">
        <title>Genome-wide association mapping of date palm fruit traits.</title>
        <authorList>
            <person name="Hazzouri K.M."/>
            <person name="Gros-Balthazard M."/>
            <person name="Flowers J.M."/>
            <person name="Copetti D."/>
            <person name="Lemansour A."/>
            <person name="Lebrun M."/>
            <person name="Masmoudi K."/>
            <person name="Ferrand S."/>
            <person name="Dhar M.I."/>
            <person name="Fresquez Z.A."/>
            <person name="Rosas U."/>
            <person name="Zhang J."/>
            <person name="Talag J."/>
            <person name="Lee S."/>
            <person name="Kudrna D."/>
            <person name="Powell R.F."/>
            <person name="Leitch I.J."/>
            <person name="Krueger R.R."/>
            <person name="Wing R.A."/>
            <person name="Amiri K.M.A."/>
            <person name="Purugganan M.D."/>
        </authorList>
    </citation>
    <scope>NUCLEOTIDE SEQUENCE [LARGE SCALE GENOMIC DNA]</scope>
    <source>
        <strain evidence="12">cv. Khalas</strain>
    </source>
</reference>
<evidence type="ECO:0000256" key="8">
    <source>
        <dbReference type="ARBA" id="ARBA00023004"/>
    </source>
</evidence>
<dbReference type="PRINTS" id="PR00463">
    <property type="entry name" value="EP450I"/>
</dbReference>
<dbReference type="InterPro" id="IPR002401">
    <property type="entry name" value="Cyt_P450_E_grp-I"/>
</dbReference>
<gene>
    <name evidence="13" type="primary">LOC103705246</name>
</gene>
<sequence>MESICSYPRPLRFVPPPSPCQSLPLPLPFFKEEPITPKPSSLPIIGHLHLFKKPLHRTLAGLSARYGPALLLRFGSRPVVVVSSAPLAEECFTKNDIAFANRPQLPSNRRLTYNFTTLASAPYGPHWRNLRRIATVELLSSARLQSLSDIRAEEVRALMSRLFRESGGRHAEFAKVELKPRLFGLTLNVMMRTIAGKKYYRENMASSEESAQFMEMVEQLLAVVGASNLADFLPILRVLDFQGLNRRIDRLDKKRDEILQGLIDEHRRKGGGEGEESSNKKTIIGVLHSLQDKDPEYYTDQFIKSFITKTLFVAGTDTSTETLEWAMSLLLNNPEALQKARLEIDAWVAEKRLLEEHDLPKLPYLNGIINETLRLCPVAPLLLPHESQEDSVLGGYDIPRGAILLVNAWAIHRDPNVWAEPTKFMPERFLGGRAERGMALPFGMGRRKCPGEGLAMRVTGLALGAMIQCFEWERVGGEEVDMSEGSAVTLPKAIPLVAMCRPRQSTAEVLGRL</sequence>
<name>A0A8B8J398_PHODC</name>
<dbReference type="Gene3D" id="1.10.630.10">
    <property type="entry name" value="Cytochrome P450"/>
    <property type="match status" value="1"/>
</dbReference>
<dbReference type="PROSITE" id="PS00086">
    <property type="entry name" value="CYTOCHROME_P450"/>
    <property type="match status" value="1"/>
</dbReference>
<keyword evidence="7 11" id="KW-0560">Oxidoreductase</keyword>
<organism evidence="12 13">
    <name type="scientific">Phoenix dactylifera</name>
    <name type="common">Date palm</name>
    <dbReference type="NCBI Taxonomy" id="42345"/>
    <lineage>
        <taxon>Eukaryota</taxon>
        <taxon>Viridiplantae</taxon>
        <taxon>Streptophyta</taxon>
        <taxon>Embryophyta</taxon>
        <taxon>Tracheophyta</taxon>
        <taxon>Spermatophyta</taxon>
        <taxon>Magnoliopsida</taxon>
        <taxon>Liliopsida</taxon>
        <taxon>Arecaceae</taxon>
        <taxon>Coryphoideae</taxon>
        <taxon>Phoeniceae</taxon>
        <taxon>Phoenix</taxon>
    </lineage>
</organism>
<dbReference type="GO" id="GO:0004497">
    <property type="term" value="F:monooxygenase activity"/>
    <property type="evidence" value="ECO:0007669"/>
    <property type="project" value="UniProtKB-KW"/>
</dbReference>
<evidence type="ECO:0000256" key="2">
    <source>
        <dbReference type="ARBA" id="ARBA00010617"/>
    </source>
</evidence>
<dbReference type="PANTHER" id="PTHR47947:SF62">
    <property type="entry name" value="CYTOCHROME P450, FAMILY 81, SUBFAMILY D, POLYPEPTIDE 5"/>
    <property type="match status" value="1"/>
</dbReference>
<evidence type="ECO:0000256" key="1">
    <source>
        <dbReference type="ARBA" id="ARBA00004167"/>
    </source>
</evidence>
<evidence type="ECO:0000256" key="7">
    <source>
        <dbReference type="ARBA" id="ARBA00023002"/>
    </source>
</evidence>
<keyword evidence="12" id="KW-1185">Reference proteome</keyword>
<evidence type="ECO:0000256" key="6">
    <source>
        <dbReference type="ARBA" id="ARBA00022989"/>
    </source>
</evidence>
<dbReference type="PRINTS" id="PR00385">
    <property type="entry name" value="P450"/>
</dbReference>
<dbReference type="GO" id="GO:0005506">
    <property type="term" value="F:iron ion binding"/>
    <property type="evidence" value="ECO:0007669"/>
    <property type="project" value="InterPro"/>
</dbReference>
<dbReference type="InterPro" id="IPR050651">
    <property type="entry name" value="Plant_Cytochrome_P450_Monoox"/>
</dbReference>
<evidence type="ECO:0000256" key="11">
    <source>
        <dbReference type="RuleBase" id="RU000461"/>
    </source>
</evidence>
<dbReference type="SUPFAM" id="SSF48264">
    <property type="entry name" value="Cytochrome P450"/>
    <property type="match status" value="1"/>
</dbReference>
<reference evidence="13" key="2">
    <citation type="submission" date="2025-08" db="UniProtKB">
        <authorList>
            <consortium name="RefSeq"/>
        </authorList>
    </citation>
    <scope>IDENTIFICATION</scope>
    <source>
        <tissue evidence="13">Young leaves</tissue>
    </source>
</reference>
<keyword evidence="4" id="KW-0812">Transmembrane</keyword>
<evidence type="ECO:0000256" key="4">
    <source>
        <dbReference type="ARBA" id="ARBA00022692"/>
    </source>
</evidence>
<dbReference type="KEGG" id="pda:103705246"/>
<comment type="similarity">
    <text evidence="2 11">Belongs to the cytochrome P450 family.</text>
</comment>
<dbReference type="InterPro" id="IPR036396">
    <property type="entry name" value="Cyt_P450_sf"/>
</dbReference>
<evidence type="ECO:0000256" key="3">
    <source>
        <dbReference type="ARBA" id="ARBA00022617"/>
    </source>
</evidence>
<evidence type="ECO:0000256" key="9">
    <source>
        <dbReference type="ARBA" id="ARBA00023136"/>
    </source>
</evidence>
<keyword evidence="8 10" id="KW-0408">Iron</keyword>
<dbReference type="GO" id="GO:0016705">
    <property type="term" value="F:oxidoreductase activity, acting on paired donors, with incorporation or reduction of molecular oxygen"/>
    <property type="evidence" value="ECO:0007669"/>
    <property type="project" value="InterPro"/>
</dbReference>
<protein>
    <submittedName>
        <fullName evidence="13">Cytochrome P450 81Q32-like</fullName>
    </submittedName>
</protein>
<proteinExistence type="inferred from homology"/>
<dbReference type="GO" id="GO:0016020">
    <property type="term" value="C:membrane"/>
    <property type="evidence" value="ECO:0007669"/>
    <property type="project" value="UniProtKB-SubCell"/>
</dbReference>
<evidence type="ECO:0000313" key="13">
    <source>
        <dbReference type="RefSeq" id="XP_026659732.2"/>
    </source>
</evidence>
<feature type="binding site" description="axial binding residue" evidence="10">
    <location>
        <position position="449"/>
    </location>
    <ligand>
        <name>heme</name>
        <dbReference type="ChEBI" id="CHEBI:30413"/>
    </ligand>
    <ligandPart>
        <name>Fe</name>
        <dbReference type="ChEBI" id="CHEBI:18248"/>
    </ligandPart>
</feature>
<comment type="cofactor">
    <cofactor evidence="10">
        <name>heme</name>
        <dbReference type="ChEBI" id="CHEBI:30413"/>
    </cofactor>
</comment>
<dbReference type="CDD" id="cd20653">
    <property type="entry name" value="CYP81"/>
    <property type="match status" value="1"/>
</dbReference>
<dbReference type="AlphaFoldDB" id="A0A8B8J398"/>
<dbReference type="InterPro" id="IPR017972">
    <property type="entry name" value="Cyt_P450_CS"/>
</dbReference>
<keyword evidence="5 10" id="KW-0479">Metal-binding</keyword>
<dbReference type="GeneID" id="103705246"/>
<evidence type="ECO:0000256" key="5">
    <source>
        <dbReference type="ARBA" id="ARBA00022723"/>
    </source>
</evidence>
<dbReference type="OrthoDB" id="1055148at2759"/>
<keyword evidence="11" id="KW-0503">Monooxygenase</keyword>
<comment type="subcellular location">
    <subcellularLocation>
        <location evidence="1">Membrane</location>
        <topology evidence="1">Single-pass membrane protein</topology>
    </subcellularLocation>
</comment>
<dbReference type="InterPro" id="IPR001128">
    <property type="entry name" value="Cyt_P450"/>
</dbReference>
<keyword evidence="9" id="KW-0472">Membrane</keyword>
<dbReference type="Proteomes" id="UP000228380">
    <property type="component" value="Chromosome 6"/>
</dbReference>
<evidence type="ECO:0000313" key="12">
    <source>
        <dbReference type="Proteomes" id="UP000228380"/>
    </source>
</evidence>
<keyword evidence="6" id="KW-1133">Transmembrane helix</keyword>
<keyword evidence="3 10" id="KW-0349">Heme</keyword>
<evidence type="ECO:0000256" key="10">
    <source>
        <dbReference type="PIRSR" id="PIRSR602401-1"/>
    </source>
</evidence>
<dbReference type="Pfam" id="PF00067">
    <property type="entry name" value="p450"/>
    <property type="match status" value="1"/>
</dbReference>
<dbReference type="RefSeq" id="XP_026659732.2">
    <property type="nucleotide sequence ID" value="XM_026803931.2"/>
</dbReference>
<dbReference type="GO" id="GO:0020037">
    <property type="term" value="F:heme binding"/>
    <property type="evidence" value="ECO:0007669"/>
    <property type="project" value="InterPro"/>
</dbReference>
<dbReference type="PANTHER" id="PTHR47947">
    <property type="entry name" value="CYTOCHROME P450 82C3-RELATED"/>
    <property type="match status" value="1"/>
</dbReference>